<name>A0ABY4I9W0_CHIFI</name>
<dbReference type="Pfam" id="PF13302">
    <property type="entry name" value="Acetyltransf_3"/>
    <property type="match status" value="1"/>
</dbReference>
<organism evidence="2 3">
    <name type="scientific">Chitinophaga filiformis</name>
    <name type="common">Myxococcus filiformis</name>
    <name type="synonym">Flexibacter filiformis</name>
    <dbReference type="NCBI Taxonomy" id="104663"/>
    <lineage>
        <taxon>Bacteria</taxon>
        <taxon>Pseudomonadati</taxon>
        <taxon>Bacteroidota</taxon>
        <taxon>Chitinophagia</taxon>
        <taxon>Chitinophagales</taxon>
        <taxon>Chitinophagaceae</taxon>
        <taxon>Chitinophaga</taxon>
    </lineage>
</organism>
<dbReference type="InterPro" id="IPR016181">
    <property type="entry name" value="Acyl_CoA_acyltransferase"/>
</dbReference>
<dbReference type="SUPFAM" id="SSF55729">
    <property type="entry name" value="Acyl-CoA N-acyltransferases (Nat)"/>
    <property type="match status" value="1"/>
</dbReference>
<gene>
    <name evidence="2" type="ORF">MYF79_16415</name>
</gene>
<keyword evidence="3" id="KW-1185">Reference proteome</keyword>
<evidence type="ECO:0000313" key="3">
    <source>
        <dbReference type="Proteomes" id="UP000830198"/>
    </source>
</evidence>
<dbReference type="Gene3D" id="3.40.630.30">
    <property type="match status" value="1"/>
</dbReference>
<dbReference type="EMBL" id="CP095855">
    <property type="protein sequence ID" value="UPK72876.1"/>
    <property type="molecule type" value="Genomic_DNA"/>
</dbReference>
<reference evidence="2 3" key="1">
    <citation type="submission" date="2022-04" db="EMBL/GenBank/DDBJ databases">
        <title>The arsenic-methylating capacity of Chitinophaga filiformis YT5 during chitin decomposition.</title>
        <authorList>
            <person name="Chen G."/>
            <person name="Liang Y."/>
        </authorList>
    </citation>
    <scope>NUCLEOTIDE SEQUENCE [LARGE SCALE GENOMIC DNA]</scope>
    <source>
        <strain evidence="2 3">YT5</strain>
    </source>
</reference>
<protein>
    <submittedName>
        <fullName evidence="2">GNAT family N-acetyltransferase</fullName>
    </submittedName>
</protein>
<dbReference type="InterPro" id="IPR000182">
    <property type="entry name" value="GNAT_dom"/>
</dbReference>
<feature type="domain" description="N-acetyltransferase" evidence="1">
    <location>
        <begin position="36"/>
        <end position="181"/>
    </location>
</feature>
<dbReference type="PANTHER" id="PTHR43792:SF13">
    <property type="entry name" value="ACETYLTRANSFERASE"/>
    <property type="match status" value="1"/>
</dbReference>
<dbReference type="PROSITE" id="PS51186">
    <property type="entry name" value="GNAT"/>
    <property type="match status" value="1"/>
</dbReference>
<dbReference type="RefSeq" id="WP_247815048.1">
    <property type="nucleotide sequence ID" value="NZ_CP095855.1"/>
</dbReference>
<sequence length="184" mass="20995">MPEPLNDIVTSRLILRLFGNEVTNACLNNRLAVAQDLLDAAIPEEFFDDLCSLQNDSLRLQENPAYEPWASRAIILKSEMKMIGLIRFHNSPSPYADKQYMKGAVELGYQIFSNHRRKGYAREAIFDIINWAADCFSTRRFIASVSPENLPSLTLIQSLGFIKVDEVLDESDGLEYVYMLERLV</sequence>
<evidence type="ECO:0000259" key="1">
    <source>
        <dbReference type="PROSITE" id="PS51186"/>
    </source>
</evidence>
<dbReference type="Proteomes" id="UP000830198">
    <property type="component" value="Chromosome"/>
</dbReference>
<dbReference type="PANTHER" id="PTHR43792">
    <property type="entry name" value="GNAT FAMILY, PUTATIVE (AFU_ORTHOLOGUE AFUA_3G00765)-RELATED-RELATED"/>
    <property type="match status" value="1"/>
</dbReference>
<accession>A0ABY4I9W0</accession>
<proteinExistence type="predicted"/>
<dbReference type="InterPro" id="IPR051531">
    <property type="entry name" value="N-acetyltransferase"/>
</dbReference>
<evidence type="ECO:0000313" key="2">
    <source>
        <dbReference type="EMBL" id="UPK72876.1"/>
    </source>
</evidence>